<dbReference type="SUPFAM" id="SSF52058">
    <property type="entry name" value="L domain-like"/>
    <property type="match status" value="3"/>
</dbReference>
<dbReference type="InterPro" id="IPR046956">
    <property type="entry name" value="RLP23-like"/>
</dbReference>
<evidence type="ECO:0000256" key="4">
    <source>
        <dbReference type="ARBA" id="ARBA00022614"/>
    </source>
</evidence>
<dbReference type="GO" id="GO:0006952">
    <property type="term" value="P:defense response"/>
    <property type="evidence" value="ECO:0007669"/>
    <property type="project" value="UniProtKB-ARBA"/>
</dbReference>
<dbReference type="Gene3D" id="3.80.10.10">
    <property type="entry name" value="Ribonuclease Inhibitor"/>
    <property type="match status" value="4"/>
</dbReference>
<gene>
    <name evidence="12" type="ORF">QVD17_06081</name>
</gene>
<reference evidence="12" key="1">
    <citation type="journal article" date="2023" name="bioRxiv">
        <title>Improved chromosome-level genome assembly for marigold (Tagetes erecta).</title>
        <authorList>
            <person name="Jiang F."/>
            <person name="Yuan L."/>
            <person name="Wang S."/>
            <person name="Wang H."/>
            <person name="Xu D."/>
            <person name="Wang A."/>
            <person name="Fan W."/>
        </authorList>
    </citation>
    <scope>NUCLEOTIDE SEQUENCE</scope>
    <source>
        <strain evidence="12">WSJ</strain>
        <tissue evidence="12">Leaf</tissue>
    </source>
</reference>
<comment type="subcellular location">
    <subcellularLocation>
        <location evidence="1">Cell membrane</location>
        <topology evidence="1">Single-pass type I membrane protein</topology>
    </subcellularLocation>
</comment>
<dbReference type="Proteomes" id="UP001229421">
    <property type="component" value="Unassembled WGS sequence"/>
</dbReference>
<comment type="caution">
    <text evidence="12">The sequence shown here is derived from an EMBL/GenBank/DDBJ whole genome shotgun (WGS) entry which is preliminary data.</text>
</comment>
<keyword evidence="5 11" id="KW-0812">Transmembrane</keyword>
<keyword evidence="13" id="KW-1185">Reference proteome</keyword>
<dbReference type="EMBL" id="JAUHHV010000001">
    <property type="protein sequence ID" value="KAK1440256.1"/>
    <property type="molecule type" value="Genomic_DNA"/>
</dbReference>
<evidence type="ECO:0000256" key="8">
    <source>
        <dbReference type="ARBA" id="ARBA00022989"/>
    </source>
</evidence>
<keyword evidence="8 11" id="KW-1133">Transmembrane helix</keyword>
<dbReference type="FunFam" id="3.80.10.10:FF:000111">
    <property type="entry name" value="LRR receptor-like serine/threonine-protein kinase ERECTA"/>
    <property type="match status" value="1"/>
</dbReference>
<proteinExistence type="inferred from homology"/>
<keyword evidence="3" id="KW-1003">Cell membrane</keyword>
<dbReference type="PRINTS" id="PR00019">
    <property type="entry name" value="LEURICHRPT"/>
</dbReference>
<evidence type="ECO:0000256" key="5">
    <source>
        <dbReference type="ARBA" id="ARBA00022692"/>
    </source>
</evidence>
<dbReference type="InterPro" id="IPR001611">
    <property type="entry name" value="Leu-rich_rpt"/>
</dbReference>
<evidence type="ECO:0008006" key="14">
    <source>
        <dbReference type="Google" id="ProtNLM"/>
    </source>
</evidence>
<evidence type="ECO:0000256" key="1">
    <source>
        <dbReference type="ARBA" id="ARBA00004251"/>
    </source>
</evidence>
<dbReference type="PANTHER" id="PTHR48061">
    <property type="entry name" value="LEUCINE-RICH REPEAT RECEPTOR PROTEIN KINASE EMS1-LIKE-RELATED"/>
    <property type="match status" value="1"/>
</dbReference>
<comment type="similarity">
    <text evidence="2">Belongs to the RLP family.</text>
</comment>
<evidence type="ECO:0000256" key="6">
    <source>
        <dbReference type="ARBA" id="ARBA00022729"/>
    </source>
</evidence>
<dbReference type="FunFam" id="3.80.10.10:FF:000095">
    <property type="entry name" value="LRR receptor-like serine/threonine-protein kinase GSO1"/>
    <property type="match status" value="2"/>
</dbReference>
<organism evidence="12 13">
    <name type="scientific">Tagetes erecta</name>
    <name type="common">African marigold</name>
    <dbReference type="NCBI Taxonomy" id="13708"/>
    <lineage>
        <taxon>Eukaryota</taxon>
        <taxon>Viridiplantae</taxon>
        <taxon>Streptophyta</taxon>
        <taxon>Embryophyta</taxon>
        <taxon>Tracheophyta</taxon>
        <taxon>Spermatophyta</taxon>
        <taxon>Magnoliopsida</taxon>
        <taxon>eudicotyledons</taxon>
        <taxon>Gunneridae</taxon>
        <taxon>Pentapetalae</taxon>
        <taxon>asterids</taxon>
        <taxon>campanulids</taxon>
        <taxon>Asterales</taxon>
        <taxon>Asteraceae</taxon>
        <taxon>Asteroideae</taxon>
        <taxon>Heliantheae alliance</taxon>
        <taxon>Tageteae</taxon>
        <taxon>Tagetes</taxon>
    </lineage>
</organism>
<dbReference type="SMART" id="SM00369">
    <property type="entry name" value="LRR_TYP"/>
    <property type="match status" value="9"/>
</dbReference>
<keyword evidence="6" id="KW-0732">Signal</keyword>
<dbReference type="GO" id="GO:0005886">
    <property type="term" value="C:plasma membrane"/>
    <property type="evidence" value="ECO:0007669"/>
    <property type="project" value="UniProtKB-SubCell"/>
</dbReference>
<feature type="transmembrane region" description="Helical" evidence="11">
    <location>
        <begin position="1003"/>
        <end position="1025"/>
    </location>
</feature>
<dbReference type="AlphaFoldDB" id="A0AAD8LJG8"/>
<keyword evidence="9 11" id="KW-0472">Membrane</keyword>
<dbReference type="InterPro" id="IPR032675">
    <property type="entry name" value="LRR_dom_sf"/>
</dbReference>
<dbReference type="InterPro" id="IPR003591">
    <property type="entry name" value="Leu-rich_rpt_typical-subtyp"/>
</dbReference>
<sequence length="1033" mass="115226">MYSQSHYKDQVLVLHVLKSAAIDECSMLFQFKENMFVNNHASSDSNAYPKVASWNLNKSEGTRNCCLWDGVECGSGHVIGLDLSSSFLYGTIYSNSSLFNLIHLHRLNLADNDFRFSQIPSGIGRLVQLANLNLSHSQFSGEVPKQISHLSSLVSLDLTGNRVKLQSSDFENLVQNSSETLTELFLSEVSISYEVPRSLVNSSLLTSLVMRNCGLRDYQFPTGIFNLQRLQLLDVQGNTDLTGYIPDFFGHSELKHLVVAETNFQGSLTASIGNLTSLNLLNLSSCAFSMSTLPTSISNLTQLTVLDLSSSFFSGPIPPLSSLSKLKYLNLAFNSFDRSNDCVWLGKFPDLSYLDLTISNLNCEIPSSVGNQTQIRELRLRGNGMSSQILSSVTNLTRLTVLELSDNNFTGSLRALESFSNLTYLDISGCNFDRWKLSDWFGKLNKISYLDLADVNLYGEIPSSFFNLTQVKTLDLSSNQLTGQLPSALRNLQNLKSLLLYDTEIGVAADLFLSLKKLKYLYLGSGNKMTLSVIDNVTNDTQAMLEVLYMESCNLKVIPEFLRFQHQLKQLYLDNNKIEGLIPGWMWNISKETLYEFSLAQNLLTGFEQQSPVAPWVSLQTLNLNHNMLQGLIPVPPPSIKNFFLSNNRLTGEIPPSICDSLSLLLLDLSSNKITGSIPPCFEKLSNSLLVLNLKGNNLQGTIPNIFTNESQLQMISLNENKLEGPLPRSLENCKSLQFLDIGYNSIQDTFPFWLGALPELQVLILKFNKFHGIISIPNFPKLRVMDLSHNAFFGDLPDQLFLGLPAMNETNQPATYMQEYIQSVGVYDQIEYYMWVGNYSFSMEIMNKGVTLEYSKITNILFALDLSSNKFTGKISEYVKTLTSLRLLNLSNNELSGDIPPSMGNLVNLESLDLSSNKLSGMIPQNLLQVKSLAYFNVSYNNLTGQIPQGRQFNTFSNNSYMGNDQGLCGFPLNMKCGVSKSPKASFEEEDTESAFPNGIDWVVILSGVASGIVIGLVFGNHLITRYFKEFL</sequence>
<protein>
    <recommendedName>
        <fullName evidence="14">Leucine-rich repeat-containing N-terminal plant-type domain-containing protein</fullName>
    </recommendedName>
</protein>
<keyword evidence="4" id="KW-0433">Leucine-rich repeat</keyword>
<accession>A0AAD8LJG8</accession>
<evidence type="ECO:0000313" key="12">
    <source>
        <dbReference type="EMBL" id="KAK1440256.1"/>
    </source>
</evidence>
<evidence type="ECO:0000256" key="7">
    <source>
        <dbReference type="ARBA" id="ARBA00022737"/>
    </source>
</evidence>
<evidence type="ECO:0000256" key="11">
    <source>
        <dbReference type="SAM" id="Phobius"/>
    </source>
</evidence>
<dbReference type="PROSITE" id="PS51450">
    <property type="entry name" value="LRR"/>
    <property type="match status" value="1"/>
</dbReference>
<dbReference type="Pfam" id="PF13855">
    <property type="entry name" value="LRR_8"/>
    <property type="match status" value="2"/>
</dbReference>
<evidence type="ECO:0000313" key="13">
    <source>
        <dbReference type="Proteomes" id="UP001229421"/>
    </source>
</evidence>
<dbReference type="SUPFAM" id="SSF52075">
    <property type="entry name" value="Outer arm dynein light chain 1"/>
    <property type="match status" value="1"/>
</dbReference>
<dbReference type="SMART" id="SM00365">
    <property type="entry name" value="LRR_SD22"/>
    <property type="match status" value="7"/>
</dbReference>
<dbReference type="GO" id="GO:0051707">
    <property type="term" value="P:response to other organism"/>
    <property type="evidence" value="ECO:0007669"/>
    <property type="project" value="UniProtKB-ARBA"/>
</dbReference>
<evidence type="ECO:0000256" key="2">
    <source>
        <dbReference type="ARBA" id="ARBA00009592"/>
    </source>
</evidence>
<evidence type="ECO:0000256" key="10">
    <source>
        <dbReference type="ARBA" id="ARBA00023180"/>
    </source>
</evidence>
<keyword evidence="7" id="KW-0677">Repeat</keyword>
<dbReference type="PANTHER" id="PTHR48061:SF12">
    <property type="entry name" value="DISEASE RESISTANCE LIKE PROTEIN"/>
    <property type="match status" value="1"/>
</dbReference>
<dbReference type="Pfam" id="PF00560">
    <property type="entry name" value="LRR_1"/>
    <property type="match status" value="6"/>
</dbReference>
<name>A0AAD8LJG8_TARER</name>
<evidence type="ECO:0000256" key="3">
    <source>
        <dbReference type="ARBA" id="ARBA00022475"/>
    </source>
</evidence>
<evidence type="ECO:0000256" key="9">
    <source>
        <dbReference type="ARBA" id="ARBA00023136"/>
    </source>
</evidence>
<keyword evidence="10" id="KW-0325">Glycoprotein</keyword>